<dbReference type="HAMAP" id="MF_02200">
    <property type="entry name" value="NapD"/>
    <property type="match status" value="1"/>
</dbReference>
<comment type="function">
    <text evidence="1">Chaperone for NapA, the catalytic subunit of the periplasmic nitrate reductase. It binds directly and specifically to the twin-arginine signal peptide of NapA, preventing premature interaction with the Tat translocase and premature export.</text>
</comment>
<name>A0A1I1DRK6_9RHOB</name>
<dbReference type="EMBL" id="FOLG01000001">
    <property type="protein sequence ID" value="SFB75183.1"/>
    <property type="molecule type" value="Genomic_DNA"/>
</dbReference>
<accession>A0A1I1DRK6</accession>
<evidence type="ECO:0000256" key="1">
    <source>
        <dbReference type="HAMAP-Rule" id="MF_02200"/>
    </source>
</evidence>
<dbReference type="AlphaFoldDB" id="A0A1I1DRK6"/>
<keyword evidence="1" id="KW-0143">Chaperone</keyword>
<dbReference type="Pfam" id="PF03927">
    <property type="entry name" value="NapD"/>
    <property type="match status" value="1"/>
</dbReference>
<comment type="similarity">
    <text evidence="1">Belongs to the NapD family.</text>
</comment>
<dbReference type="OrthoDB" id="7306089at2"/>
<comment type="subunit">
    <text evidence="1">Interacts with the cytoplasmic NapA precursor.</text>
</comment>
<protein>
    <recommendedName>
        <fullName evidence="1">Chaperone NapD</fullName>
    </recommendedName>
    <alternativeName>
        <fullName evidence="1">NapA signal peptide-binding chaperone NapD</fullName>
    </alternativeName>
</protein>
<evidence type="ECO:0000313" key="2">
    <source>
        <dbReference type="EMBL" id="SFB75183.1"/>
    </source>
</evidence>
<proteinExistence type="inferred from homology"/>
<comment type="subcellular location">
    <subcellularLocation>
        <location evidence="1">Cytoplasm</location>
    </subcellularLocation>
</comment>
<sequence length="93" mass="9858">MNICGCLLHAAPGQGQTVRQTAAGMAGVEVHAVTEDERLVVVVEDTADARASEIIMALHQIPGVISLTLTYHHFEDLEDGESRPQPVSAPSTP</sequence>
<keyword evidence="3" id="KW-1185">Reference proteome</keyword>
<dbReference type="GO" id="GO:0051224">
    <property type="term" value="P:negative regulation of protein transport"/>
    <property type="evidence" value="ECO:0007669"/>
    <property type="project" value="UniProtKB-UniRule"/>
</dbReference>
<dbReference type="RefSeq" id="WP_093358735.1">
    <property type="nucleotide sequence ID" value="NZ_FOLG01000001.1"/>
</dbReference>
<organism evidence="2 3">
    <name type="scientific">Tropicimonas isoalkanivorans</name>
    <dbReference type="NCBI Taxonomy" id="441112"/>
    <lineage>
        <taxon>Bacteria</taxon>
        <taxon>Pseudomonadati</taxon>
        <taxon>Pseudomonadota</taxon>
        <taxon>Alphaproteobacteria</taxon>
        <taxon>Rhodobacterales</taxon>
        <taxon>Roseobacteraceae</taxon>
        <taxon>Tropicimonas</taxon>
    </lineage>
</organism>
<keyword evidence="1" id="KW-0963">Cytoplasm</keyword>
<evidence type="ECO:0000313" key="3">
    <source>
        <dbReference type="Proteomes" id="UP000198728"/>
    </source>
</evidence>
<dbReference type="GO" id="GO:0005048">
    <property type="term" value="F:signal sequence binding"/>
    <property type="evidence" value="ECO:0007669"/>
    <property type="project" value="UniProtKB-UniRule"/>
</dbReference>
<dbReference type="GO" id="GO:0005737">
    <property type="term" value="C:cytoplasm"/>
    <property type="evidence" value="ECO:0007669"/>
    <property type="project" value="UniProtKB-SubCell"/>
</dbReference>
<reference evidence="2 3" key="1">
    <citation type="submission" date="2016-10" db="EMBL/GenBank/DDBJ databases">
        <authorList>
            <person name="de Groot N.N."/>
        </authorList>
    </citation>
    <scope>NUCLEOTIDE SEQUENCE [LARGE SCALE GENOMIC DNA]</scope>
    <source>
        <strain evidence="2 3">DSM 19548</strain>
    </source>
</reference>
<gene>
    <name evidence="1" type="primary">napD</name>
    <name evidence="2" type="ORF">SAMN04488094_101290</name>
</gene>
<dbReference type="InterPro" id="IPR005623">
    <property type="entry name" value="Chaperone_NapD_NO3_reduct"/>
</dbReference>
<dbReference type="Gene3D" id="3.30.70.920">
    <property type="match status" value="1"/>
</dbReference>
<dbReference type="Proteomes" id="UP000198728">
    <property type="component" value="Unassembled WGS sequence"/>
</dbReference>
<dbReference type="STRING" id="441112.SAMN04488094_101290"/>